<evidence type="ECO:0000256" key="1">
    <source>
        <dbReference type="SAM" id="MobiDB-lite"/>
    </source>
</evidence>
<reference evidence="2" key="1">
    <citation type="submission" date="2024-02" db="EMBL/GenBank/DDBJ databases">
        <authorList>
            <consortium name="ELIXIR-Norway"/>
            <consortium name="Elixir Norway"/>
        </authorList>
    </citation>
    <scope>NUCLEOTIDE SEQUENCE</scope>
</reference>
<evidence type="ECO:0000313" key="3">
    <source>
        <dbReference type="Proteomes" id="UP001497512"/>
    </source>
</evidence>
<gene>
    <name evidence="2" type="ORF">CSSPTR1EN2_LOCUS7409</name>
</gene>
<dbReference type="EMBL" id="OZ019906">
    <property type="protein sequence ID" value="CAK9204484.1"/>
    <property type="molecule type" value="Genomic_DNA"/>
</dbReference>
<feature type="region of interest" description="Disordered" evidence="1">
    <location>
        <begin position="1"/>
        <end position="23"/>
    </location>
</feature>
<proteinExistence type="predicted"/>
<dbReference type="Proteomes" id="UP001497512">
    <property type="component" value="Chromosome 14"/>
</dbReference>
<protein>
    <submittedName>
        <fullName evidence="2">Uncharacterized protein</fullName>
    </submittedName>
</protein>
<keyword evidence="3" id="KW-1185">Reference proteome</keyword>
<accession>A0ABP0TTY0</accession>
<organism evidence="2 3">
    <name type="scientific">Sphagnum troendelagicum</name>
    <dbReference type="NCBI Taxonomy" id="128251"/>
    <lineage>
        <taxon>Eukaryota</taxon>
        <taxon>Viridiplantae</taxon>
        <taxon>Streptophyta</taxon>
        <taxon>Embryophyta</taxon>
        <taxon>Bryophyta</taxon>
        <taxon>Sphagnophytina</taxon>
        <taxon>Sphagnopsida</taxon>
        <taxon>Sphagnales</taxon>
        <taxon>Sphagnaceae</taxon>
        <taxon>Sphagnum</taxon>
    </lineage>
</organism>
<sequence length="369" mass="40665">MDTQDTKKLAGSFTPARRSWSADKEELARSLMTRHELHNHNKLQPASMAMSDSPRFLSWPLPTPPTPTQSSSEKINPYHAAYIRQPPLFPTKGDVKGSSSSTTSSVSQIRDLLPLRLDSWTKNNCNITDQNLETRLGVLENALENGLGALENTFKNGLGALENALKNIADDLLQVKTALQNARAESHADMKSTKEELLYMKNAVQNARAQSQTDIGKISLQQNTLQSLVEDTLEAANLKLLDTLKTEIPHIFAIKQLVPLVARTPTMMAIADGENHRGTLELTMADGKNDSTVLDQGLPNIGLTLSGPEDFPEVGLTASGLEESENTIREIWDNMISIEDTTQAVQSNNRKMEKMRKIKAKKARIATGQ</sequence>
<name>A0ABP0TTY0_9BRYO</name>
<evidence type="ECO:0000313" key="2">
    <source>
        <dbReference type="EMBL" id="CAK9204484.1"/>
    </source>
</evidence>